<name>A0A2P5C8A9_PARAD</name>
<comment type="caution">
    <text evidence="1">The sequence shown here is derived from an EMBL/GenBank/DDBJ whole genome shotgun (WGS) entry which is preliminary data.</text>
</comment>
<organism evidence="1 2">
    <name type="scientific">Parasponia andersonii</name>
    <name type="common">Sponia andersonii</name>
    <dbReference type="NCBI Taxonomy" id="3476"/>
    <lineage>
        <taxon>Eukaryota</taxon>
        <taxon>Viridiplantae</taxon>
        <taxon>Streptophyta</taxon>
        <taxon>Embryophyta</taxon>
        <taxon>Tracheophyta</taxon>
        <taxon>Spermatophyta</taxon>
        <taxon>Magnoliopsida</taxon>
        <taxon>eudicotyledons</taxon>
        <taxon>Gunneridae</taxon>
        <taxon>Pentapetalae</taxon>
        <taxon>rosids</taxon>
        <taxon>fabids</taxon>
        <taxon>Rosales</taxon>
        <taxon>Cannabaceae</taxon>
        <taxon>Parasponia</taxon>
    </lineage>
</organism>
<evidence type="ECO:0000313" key="1">
    <source>
        <dbReference type="EMBL" id="PON57292.1"/>
    </source>
</evidence>
<dbReference type="AlphaFoldDB" id="A0A2P5C8A9"/>
<sequence length="106" mass="12128">MAVDEITEDVFSLNINDSIFAQNSNNPTMQNIPMEDYCLHFWVHNTLVKREEIVFALLTGPHPLDHCWQISEGFNQQATATAGKRRSIPVCHLAFMSERRPFILAP</sequence>
<evidence type="ECO:0000313" key="2">
    <source>
        <dbReference type="Proteomes" id="UP000237105"/>
    </source>
</evidence>
<gene>
    <name evidence="1" type="ORF">PanWU01x14_175560</name>
</gene>
<dbReference type="EMBL" id="JXTB01000161">
    <property type="protein sequence ID" value="PON57292.1"/>
    <property type="molecule type" value="Genomic_DNA"/>
</dbReference>
<proteinExistence type="predicted"/>
<protein>
    <submittedName>
        <fullName evidence="1">Uncharacterized protein</fullName>
    </submittedName>
</protein>
<reference evidence="2" key="1">
    <citation type="submission" date="2016-06" db="EMBL/GenBank/DDBJ databases">
        <title>Parallel loss of symbiosis genes in relatives of nitrogen-fixing non-legume Parasponia.</title>
        <authorList>
            <person name="Van Velzen R."/>
            <person name="Holmer R."/>
            <person name="Bu F."/>
            <person name="Rutten L."/>
            <person name="Van Zeijl A."/>
            <person name="Liu W."/>
            <person name="Santuari L."/>
            <person name="Cao Q."/>
            <person name="Sharma T."/>
            <person name="Shen D."/>
            <person name="Roswanjaya Y."/>
            <person name="Wardhani T."/>
            <person name="Kalhor M.S."/>
            <person name="Jansen J."/>
            <person name="Van den Hoogen J."/>
            <person name="Gungor B."/>
            <person name="Hartog M."/>
            <person name="Hontelez J."/>
            <person name="Verver J."/>
            <person name="Yang W.-C."/>
            <person name="Schijlen E."/>
            <person name="Repin R."/>
            <person name="Schilthuizen M."/>
            <person name="Schranz E."/>
            <person name="Heidstra R."/>
            <person name="Miyata K."/>
            <person name="Fedorova E."/>
            <person name="Kohlen W."/>
            <person name="Bisseling T."/>
            <person name="Smit S."/>
            <person name="Geurts R."/>
        </authorList>
    </citation>
    <scope>NUCLEOTIDE SEQUENCE [LARGE SCALE GENOMIC DNA]</scope>
    <source>
        <strain evidence="2">cv. WU1-14</strain>
    </source>
</reference>
<dbReference type="Proteomes" id="UP000237105">
    <property type="component" value="Unassembled WGS sequence"/>
</dbReference>
<accession>A0A2P5C8A9</accession>
<dbReference type="OrthoDB" id="10488661at2759"/>
<keyword evidence="2" id="KW-1185">Reference proteome</keyword>